<name>A0A1M5P3Q7_9ACTN</name>
<gene>
    <name evidence="2" type="ORF">SAMN05443575_2970</name>
</gene>
<dbReference type="Proteomes" id="UP000186132">
    <property type="component" value="Unassembled WGS sequence"/>
</dbReference>
<dbReference type="RefSeq" id="WP_073391219.1">
    <property type="nucleotide sequence ID" value="NZ_FQVU01000004.1"/>
</dbReference>
<sequence>MTELMWVRSHVEQLLRREWGVCRVEVDRDGDIPFRHGTAACWVSVIDGPPTMVRVLAHAAYELTPSPGLLAELNDINVRALSASVQLIDDIVVVQQTVSPVALTGPVLAQAVVSVAGIADGVGGLLAAMFDGVTPHRAVDHDDTRPSRCVDEEA</sequence>
<reference evidence="2 3" key="1">
    <citation type="submission" date="2016-11" db="EMBL/GenBank/DDBJ databases">
        <authorList>
            <person name="Jaros S."/>
            <person name="Januszkiewicz K."/>
            <person name="Wedrychowicz H."/>
        </authorList>
    </citation>
    <scope>NUCLEOTIDE SEQUENCE [LARGE SCALE GENOMIC DNA]</scope>
    <source>
        <strain evidence="2 3">DSM 45627</strain>
    </source>
</reference>
<evidence type="ECO:0000259" key="1">
    <source>
        <dbReference type="Pfam" id="PF22551"/>
    </source>
</evidence>
<dbReference type="InterPro" id="IPR054343">
    <property type="entry name" value="TY-Chap_M"/>
</dbReference>
<dbReference type="AlphaFoldDB" id="A0A1M5P3Q7"/>
<evidence type="ECO:0000313" key="2">
    <source>
        <dbReference type="EMBL" id="SHG96454.1"/>
    </source>
</evidence>
<organism evidence="2 3">
    <name type="scientific">Jatrophihabitans endophyticus</name>
    <dbReference type="NCBI Taxonomy" id="1206085"/>
    <lineage>
        <taxon>Bacteria</taxon>
        <taxon>Bacillati</taxon>
        <taxon>Actinomycetota</taxon>
        <taxon>Actinomycetes</taxon>
        <taxon>Jatrophihabitantales</taxon>
        <taxon>Jatrophihabitantaceae</taxon>
        <taxon>Jatrophihabitans</taxon>
    </lineage>
</organism>
<dbReference type="Pfam" id="PF22551">
    <property type="entry name" value="TY-Chap1"/>
    <property type="match status" value="1"/>
</dbReference>
<protein>
    <recommendedName>
        <fullName evidence="1">TY-Chap central domain-containing protein</fullName>
    </recommendedName>
</protein>
<feature type="domain" description="TY-Chap central" evidence="1">
    <location>
        <begin position="7"/>
        <end position="134"/>
    </location>
</feature>
<dbReference type="OrthoDB" id="5189725at2"/>
<evidence type="ECO:0000313" key="3">
    <source>
        <dbReference type="Proteomes" id="UP000186132"/>
    </source>
</evidence>
<keyword evidence="3" id="KW-1185">Reference proteome</keyword>
<dbReference type="EMBL" id="FQVU01000004">
    <property type="protein sequence ID" value="SHG96454.1"/>
    <property type="molecule type" value="Genomic_DNA"/>
</dbReference>
<accession>A0A1M5P3Q7</accession>
<proteinExistence type="predicted"/>
<dbReference type="Gene3D" id="3.30.1460.10">
    <property type="match status" value="1"/>
</dbReference>